<feature type="transmembrane region" description="Helical" evidence="9">
    <location>
        <begin position="740"/>
        <end position="759"/>
    </location>
</feature>
<gene>
    <name evidence="10" type="ORF">SEMRO_24_G016540.1</name>
</gene>
<dbReference type="OrthoDB" id="26569at2759"/>
<name>A0A9N8H3D6_9STRA</name>
<feature type="transmembrane region" description="Helical" evidence="9">
    <location>
        <begin position="682"/>
        <end position="702"/>
    </location>
</feature>
<keyword evidence="3" id="KW-0808">Transferase</keyword>
<feature type="transmembrane region" description="Helical" evidence="9">
    <location>
        <begin position="620"/>
        <end position="647"/>
    </location>
</feature>
<evidence type="ECO:0000256" key="8">
    <source>
        <dbReference type="SAM" id="MobiDB-lite"/>
    </source>
</evidence>
<comment type="caution">
    <text evidence="10">The sequence shown here is derived from an EMBL/GenBank/DDBJ whole genome shotgun (WGS) entry which is preliminary data.</text>
</comment>
<dbReference type="GO" id="GO:0004100">
    <property type="term" value="F:chitin synthase activity"/>
    <property type="evidence" value="ECO:0007669"/>
    <property type="project" value="UniProtKB-EC"/>
</dbReference>
<dbReference type="PANTHER" id="PTHR22914:SF41">
    <property type="entry name" value="CHITIN SYNTHASE 7"/>
    <property type="match status" value="1"/>
</dbReference>
<dbReference type="GO" id="GO:0071944">
    <property type="term" value="C:cell periphery"/>
    <property type="evidence" value="ECO:0007669"/>
    <property type="project" value="TreeGrafter"/>
</dbReference>
<keyword evidence="11" id="KW-1185">Reference proteome</keyword>
<organism evidence="10 11">
    <name type="scientific">Seminavis robusta</name>
    <dbReference type="NCBI Taxonomy" id="568900"/>
    <lineage>
        <taxon>Eukaryota</taxon>
        <taxon>Sar</taxon>
        <taxon>Stramenopiles</taxon>
        <taxon>Ochrophyta</taxon>
        <taxon>Bacillariophyta</taxon>
        <taxon>Bacillariophyceae</taxon>
        <taxon>Bacillariophycidae</taxon>
        <taxon>Naviculales</taxon>
        <taxon>Naviculaceae</taxon>
        <taxon>Seminavis</taxon>
    </lineage>
</organism>
<proteinExistence type="predicted"/>
<keyword evidence="3" id="KW-0328">Glycosyltransferase</keyword>
<sequence length="894" mass="99906">MVKLWPRSNKSKRVPGRIRVDHAAYNNNNHEVASHGESLLSSEATAQLEEMRGAMTKMERQMSAQNKQVQSMMQQQSQQMNVIMATLDTSHNDGGVHEEDFPVDVGSYEIEYDKTMWSVTGVSSRVPKPDYDYFPGLKWDEAAPENGMARTNEDKVVSCIIPCYNEEGKELERTIRGLSRQIMPEGWRVEAVIVMDGMYAMSESMAAYLCTLFGVDFGSEDPTVNPFGVFPDANTIIVHPFDQAAAQTRRPVMEGTVAGGFSLVVKRENRRKANSQQWWLGPHASTIRCKYALATDCGTYFERTTAARLIERLDDDRALHAVTGTQRTMPASIQGDGDYELCYRPFHFLLRQLQRFEFEVDNVSFMSVYNSLGAMHVIPGPCGLYRYNKLGSLTEGLMCQYFQLFSRSNKGLILGNVELVEDRIPGTLLAFPPKKSSKDLDVMPLEGFGRTGLVDEVFYMEAEKPLSQLVKQRRRWLNGTFATYLWILQEGIITNSNQDPIAKALSWFLVVLGVIQGMVVRLFGPALLIVWMFRFGLFAPDLLHDPEKIFDPTISLAEVEVQPGRLRDGIAFGLAYWLLYVLFILGHTPRAKPINDEIGIVRYTEPTRWKNDSGSAYRPILFHLVLWVNLIVTLLYVVNAIGMMVILGWETPLAVQMLIAFCFLPFAAGLLDGIAKCNFSGLWAMILSAPFALPLMITHTIWLPAYATTRLSDLSWGNRSRKSLDETENALKREAAGRKVSQILVGFNSAVALLMIILMQFYGNAFPVYVVSYTIVLSLTYAVSFIEIFCRALGCLGGGSSRVVEPEPDEEAYQKLEDKAPSSPSSGGVSSFWCCLRSSGSDDTANTAQSIESVELGNLGITGKENPETNENTAEKKNPPEDEMNEHTAVEALI</sequence>
<evidence type="ECO:0000256" key="6">
    <source>
        <dbReference type="ARBA" id="ARBA00023136"/>
    </source>
</evidence>
<feature type="transmembrane region" description="Helical" evidence="9">
    <location>
        <begin position="653"/>
        <end position="675"/>
    </location>
</feature>
<dbReference type="GO" id="GO:0016020">
    <property type="term" value="C:membrane"/>
    <property type="evidence" value="ECO:0007669"/>
    <property type="project" value="UniProtKB-SubCell"/>
</dbReference>
<dbReference type="Pfam" id="PF01644">
    <property type="entry name" value="Chitin_synth_1"/>
    <property type="match status" value="1"/>
</dbReference>
<evidence type="ECO:0000256" key="2">
    <source>
        <dbReference type="ARBA" id="ARBA00012543"/>
    </source>
</evidence>
<keyword evidence="6 9" id="KW-0472">Membrane</keyword>
<keyword evidence="5 9" id="KW-1133">Transmembrane helix</keyword>
<dbReference type="EMBL" id="CAICTM010000024">
    <property type="protein sequence ID" value="CAB9497710.1"/>
    <property type="molecule type" value="Genomic_DNA"/>
</dbReference>
<dbReference type="PANTHER" id="PTHR22914">
    <property type="entry name" value="CHITIN SYNTHASE"/>
    <property type="match status" value="1"/>
</dbReference>
<dbReference type="GO" id="GO:0006031">
    <property type="term" value="P:chitin biosynthetic process"/>
    <property type="evidence" value="ECO:0007669"/>
    <property type="project" value="TreeGrafter"/>
</dbReference>
<dbReference type="AlphaFoldDB" id="A0A9N8H3D6"/>
<dbReference type="EC" id="2.4.1.16" evidence="2"/>
<protein>
    <recommendedName>
        <fullName evidence="2">chitin synthase</fullName>
        <ecNumber evidence="2">2.4.1.16</ecNumber>
    </recommendedName>
</protein>
<keyword evidence="4 9" id="KW-0812">Transmembrane</keyword>
<feature type="region of interest" description="Disordered" evidence="8">
    <location>
        <begin position="844"/>
        <end position="894"/>
    </location>
</feature>
<feature type="transmembrane region" description="Helical" evidence="9">
    <location>
        <begin position="766"/>
        <end position="786"/>
    </location>
</feature>
<reference evidence="10" key="1">
    <citation type="submission" date="2020-06" db="EMBL/GenBank/DDBJ databases">
        <authorList>
            <consortium name="Plant Systems Biology data submission"/>
        </authorList>
    </citation>
    <scope>NUCLEOTIDE SEQUENCE</scope>
    <source>
        <strain evidence="10">D6</strain>
    </source>
</reference>
<feature type="region of interest" description="Disordered" evidence="8">
    <location>
        <begin position="804"/>
        <end position="828"/>
    </location>
</feature>
<dbReference type="InterPro" id="IPR004835">
    <property type="entry name" value="Chitin_synth"/>
</dbReference>
<feature type="compositionally biased region" description="Basic and acidic residues" evidence="8">
    <location>
        <begin position="873"/>
        <end position="894"/>
    </location>
</feature>
<evidence type="ECO:0000313" key="10">
    <source>
        <dbReference type="EMBL" id="CAB9497710.1"/>
    </source>
</evidence>
<evidence type="ECO:0000256" key="4">
    <source>
        <dbReference type="ARBA" id="ARBA00022692"/>
    </source>
</evidence>
<evidence type="ECO:0000256" key="9">
    <source>
        <dbReference type="SAM" id="Phobius"/>
    </source>
</evidence>
<evidence type="ECO:0000256" key="5">
    <source>
        <dbReference type="ARBA" id="ARBA00022989"/>
    </source>
</evidence>
<feature type="coiled-coil region" evidence="7">
    <location>
        <begin position="41"/>
        <end position="75"/>
    </location>
</feature>
<dbReference type="SUPFAM" id="SSF53448">
    <property type="entry name" value="Nucleotide-diphospho-sugar transferases"/>
    <property type="match status" value="1"/>
</dbReference>
<evidence type="ECO:0000313" key="11">
    <source>
        <dbReference type="Proteomes" id="UP001153069"/>
    </source>
</evidence>
<dbReference type="InterPro" id="IPR029044">
    <property type="entry name" value="Nucleotide-diphossugar_trans"/>
</dbReference>
<dbReference type="Proteomes" id="UP001153069">
    <property type="component" value="Unassembled WGS sequence"/>
</dbReference>
<evidence type="ECO:0000256" key="7">
    <source>
        <dbReference type="SAM" id="Coils"/>
    </source>
</evidence>
<keyword evidence="7" id="KW-0175">Coiled coil</keyword>
<accession>A0A9N8H3D6</accession>
<comment type="subcellular location">
    <subcellularLocation>
        <location evidence="1">Membrane</location>
        <topology evidence="1">Multi-pass membrane protein</topology>
    </subcellularLocation>
</comment>
<feature type="transmembrane region" description="Helical" evidence="9">
    <location>
        <begin position="507"/>
        <end position="533"/>
    </location>
</feature>
<feature type="transmembrane region" description="Helical" evidence="9">
    <location>
        <begin position="569"/>
        <end position="586"/>
    </location>
</feature>
<evidence type="ECO:0000256" key="1">
    <source>
        <dbReference type="ARBA" id="ARBA00004141"/>
    </source>
</evidence>
<evidence type="ECO:0000256" key="3">
    <source>
        <dbReference type="ARBA" id="ARBA00022676"/>
    </source>
</evidence>